<sequence>MTVPYQSSTSTGQLIRVELIDVESQKVGKELDNYLSKVGTERNQHASSTRWPWAVIYLNARVCTPYGEFAEVVYSMVTGLSRLDAALKTRDKKIIF</sequence>
<dbReference type="InParanoid" id="A0A0E1RZ01"/>
<proteinExistence type="predicted"/>
<dbReference type="GeneID" id="24165008"/>
<evidence type="ECO:0000313" key="1">
    <source>
        <dbReference type="EMBL" id="EAS33700.2"/>
    </source>
</evidence>
<accession>A0A0E1RZ01</accession>
<dbReference type="RefSeq" id="XP_001245283.2">
    <property type="nucleotide sequence ID" value="XM_001245282.2"/>
</dbReference>
<dbReference type="VEuPathDB" id="FungiDB:CIMG_13381"/>
<protein>
    <submittedName>
        <fullName evidence="1">Uncharacterized protein</fullName>
    </submittedName>
</protein>
<gene>
    <name evidence="1" type="ORF">CIMG_13381</name>
</gene>
<evidence type="ECO:0000313" key="2">
    <source>
        <dbReference type="Proteomes" id="UP000001261"/>
    </source>
</evidence>
<reference evidence="2" key="2">
    <citation type="journal article" date="2010" name="Genome Res.">
        <title>Population genomic sequencing of Coccidioides fungi reveals recent hybridization and transposon control.</title>
        <authorList>
            <person name="Neafsey D.E."/>
            <person name="Barker B.M."/>
            <person name="Sharpton T.J."/>
            <person name="Stajich J.E."/>
            <person name="Park D.J."/>
            <person name="Whiston E."/>
            <person name="Hung C.-Y."/>
            <person name="McMahan C."/>
            <person name="White J."/>
            <person name="Sykes S."/>
            <person name="Heiman D."/>
            <person name="Young S."/>
            <person name="Zeng Q."/>
            <person name="Abouelleil A."/>
            <person name="Aftuck L."/>
            <person name="Bessette D."/>
            <person name="Brown A."/>
            <person name="FitzGerald M."/>
            <person name="Lui A."/>
            <person name="Macdonald J.P."/>
            <person name="Priest M."/>
            <person name="Orbach M.J."/>
            <person name="Galgiani J.N."/>
            <person name="Kirkland T.N."/>
            <person name="Cole G.T."/>
            <person name="Birren B.W."/>
            <person name="Henn M.R."/>
            <person name="Taylor J.W."/>
            <person name="Rounsley S.D."/>
        </authorList>
    </citation>
    <scope>GENOME REANNOTATION</scope>
    <source>
        <strain evidence="2">RS</strain>
    </source>
</reference>
<organism evidence="1 2">
    <name type="scientific">Coccidioides immitis (strain RS)</name>
    <name type="common">Valley fever fungus</name>
    <dbReference type="NCBI Taxonomy" id="246410"/>
    <lineage>
        <taxon>Eukaryota</taxon>
        <taxon>Fungi</taxon>
        <taxon>Dikarya</taxon>
        <taxon>Ascomycota</taxon>
        <taxon>Pezizomycotina</taxon>
        <taxon>Eurotiomycetes</taxon>
        <taxon>Eurotiomycetidae</taxon>
        <taxon>Onygenales</taxon>
        <taxon>Onygenaceae</taxon>
        <taxon>Coccidioides</taxon>
    </lineage>
</organism>
<dbReference type="AlphaFoldDB" id="A0A0E1RZ01"/>
<reference evidence="2" key="1">
    <citation type="journal article" date="2009" name="Genome Res.">
        <title>Comparative genomic analyses of the human fungal pathogens Coccidioides and their relatives.</title>
        <authorList>
            <person name="Sharpton T.J."/>
            <person name="Stajich J.E."/>
            <person name="Rounsley S.D."/>
            <person name="Gardner M.J."/>
            <person name="Wortman J.R."/>
            <person name="Jordar V.S."/>
            <person name="Maiti R."/>
            <person name="Kodira C.D."/>
            <person name="Neafsey D.E."/>
            <person name="Zeng Q."/>
            <person name="Hung C.-Y."/>
            <person name="McMahan C."/>
            <person name="Muszewska A."/>
            <person name="Grynberg M."/>
            <person name="Mandel M.A."/>
            <person name="Kellner E.M."/>
            <person name="Barker B.M."/>
            <person name="Galgiani J.N."/>
            <person name="Orbach M.J."/>
            <person name="Kirkland T.N."/>
            <person name="Cole G.T."/>
            <person name="Henn M.R."/>
            <person name="Birren B.W."/>
            <person name="Taylor J.W."/>
        </authorList>
    </citation>
    <scope>NUCLEOTIDE SEQUENCE [LARGE SCALE GENOMIC DNA]</scope>
    <source>
        <strain evidence="2">RS</strain>
    </source>
</reference>
<dbReference type="EMBL" id="GG704914">
    <property type="protein sequence ID" value="EAS33700.2"/>
    <property type="molecule type" value="Genomic_DNA"/>
</dbReference>
<keyword evidence="2" id="KW-1185">Reference proteome</keyword>
<name>A0A0E1RZ01_COCIM</name>
<dbReference type="Proteomes" id="UP000001261">
    <property type="component" value="Unassembled WGS sequence"/>
</dbReference>
<dbReference type="KEGG" id="cim:CIMG_13381"/>